<dbReference type="Proteomes" id="UP000600247">
    <property type="component" value="Unassembled WGS sequence"/>
</dbReference>
<gene>
    <name evidence="2" type="ORF">GCM10010918_51290</name>
</gene>
<name>A0A917HR40_9BACL</name>
<accession>A0A917HR40</accession>
<reference evidence="2 3" key="1">
    <citation type="journal article" date="2014" name="Int. J. Syst. Evol. Microbiol.">
        <title>Complete genome sequence of Corynebacterium casei LMG S-19264T (=DSM 44701T), isolated from a smear-ripened cheese.</title>
        <authorList>
            <consortium name="US DOE Joint Genome Institute (JGI-PGF)"/>
            <person name="Walter F."/>
            <person name="Albersmeier A."/>
            <person name="Kalinowski J."/>
            <person name="Ruckert C."/>
        </authorList>
    </citation>
    <scope>NUCLEOTIDE SEQUENCE [LARGE SCALE GENOMIC DNA]</scope>
    <source>
        <strain evidence="2 3">CGMCC 1.15286</strain>
    </source>
</reference>
<evidence type="ECO:0000256" key="1">
    <source>
        <dbReference type="SAM" id="SignalP"/>
    </source>
</evidence>
<sequence>MKISRLWFSLLLIITLLSTLATPALAATASSKASYTVTLVSTELVSNDHVGNEWATAFTANGKTIEEGESIKLSLSSTGSIKLQAEATELDKIPDEGSATKTIKVSSIKKELTSSIKVTVTENRGRYSGNQAVWKFTYKIAKTK</sequence>
<feature type="chain" id="PRO_5037019012" description="WxL domain-containing protein" evidence="1">
    <location>
        <begin position="27"/>
        <end position="144"/>
    </location>
</feature>
<dbReference type="AlphaFoldDB" id="A0A917HR40"/>
<dbReference type="EMBL" id="BMHY01000017">
    <property type="protein sequence ID" value="GGG86821.1"/>
    <property type="molecule type" value="Genomic_DNA"/>
</dbReference>
<feature type="signal peptide" evidence="1">
    <location>
        <begin position="1"/>
        <end position="26"/>
    </location>
</feature>
<evidence type="ECO:0008006" key="4">
    <source>
        <dbReference type="Google" id="ProtNLM"/>
    </source>
</evidence>
<protein>
    <recommendedName>
        <fullName evidence="4">WxL domain-containing protein</fullName>
    </recommendedName>
</protein>
<organism evidence="2 3">
    <name type="scientific">Paenibacillus radicis</name>
    <name type="common">ex Gao et al. 2016</name>
    <dbReference type="NCBI Taxonomy" id="1737354"/>
    <lineage>
        <taxon>Bacteria</taxon>
        <taxon>Bacillati</taxon>
        <taxon>Bacillota</taxon>
        <taxon>Bacilli</taxon>
        <taxon>Bacillales</taxon>
        <taxon>Paenibacillaceae</taxon>
        <taxon>Paenibacillus</taxon>
    </lineage>
</organism>
<evidence type="ECO:0000313" key="3">
    <source>
        <dbReference type="Proteomes" id="UP000600247"/>
    </source>
</evidence>
<keyword evidence="1" id="KW-0732">Signal</keyword>
<comment type="caution">
    <text evidence="2">The sequence shown here is derived from an EMBL/GenBank/DDBJ whole genome shotgun (WGS) entry which is preliminary data.</text>
</comment>
<proteinExistence type="predicted"/>
<dbReference type="RefSeq" id="WP_308421830.1">
    <property type="nucleotide sequence ID" value="NZ_BMHY01000017.1"/>
</dbReference>
<evidence type="ECO:0000313" key="2">
    <source>
        <dbReference type="EMBL" id="GGG86821.1"/>
    </source>
</evidence>
<keyword evidence="3" id="KW-1185">Reference proteome</keyword>